<evidence type="ECO:0000313" key="2">
    <source>
        <dbReference type="EMBL" id="GJM55543.1"/>
    </source>
</evidence>
<dbReference type="PANTHER" id="PTHR42850">
    <property type="entry name" value="METALLOPHOSPHOESTERASE"/>
    <property type="match status" value="1"/>
</dbReference>
<evidence type="ECO:0000313" key="3">
    <source>
        <dbReference type="Proteomes" id="UP001055025"/>
    </source>
</evidence>
<dbReference type="GO" id="GO:0008803">
    <property type="term" value="F:bis(5'-nucleosyl)-tetraphosphatase (symmetrical) activity"/>
    <property type="evidence" value="ECO:0007669"/>
    <property type="project" value="TreeGrafter"/>
</dbReference>
<dbReference type="InterPro" id="IPR004843">
    <property type="entry name" value="Calcineurin-like_PHP"/>
</dbReference>
<gene>
    <name evidence="2" type="ORF">ATOP_11980</name>
</gene>
<organism evidence="2 3">
    <name type="scientific">Granulimonas faecalis</name>
    <dbReference type="NCBI Taxonomy" id="2894155"/>
    <lineage>
        <taxon>Bacteria</taxon>
        <taxon>Bacillati</taxon>
        <taxon>Actinomycetota</taxon>
        <taxon>Coriobacteriia</taxon>
        <taxon>Coriobacteriales</taxon>
        <taxon>Kribbibacteriaceae</taxon>
        <taxon>Granulimonas</taxon>
    </lineage>
</organism>
<protein>
    <submittedName>
        <fullName evidence="2">Serine/threonine protein phosphatase</fullName>
    </submittedName>
</protein>
<dbReference type="Gene3D" id="3.60.21.10">
    <property type="match status" value="1"/>
</dbReference>
<keyword evidence="3" id="KW-1185">Reference proteome</keyword>
<dbReference type="InterPro" id="IPR050126">
    <property type="entry name" value="Ap4A_hydrolase"/>
</dbReference>
<dbReference type="RefSeq" id="WP_265590825.1">
    <property type="nucleotide sequence ID" value="NZ_BQKC01000001.1"/>
</dbReference>
<name>A0AAV5B3W9_9ACTN</name>
<dbReference type="AlphaFoldDB" id="A0AAV5B3W9"/>
<dbReference type="GO" id="GO:0016791">
    <property type="term" value="F:phosphatase activity"/>
    <property type="evidence" value="ECO:0007669"/>
    <property type="project" value="TreeGrafter"/>
</dbReference>
<accession>A0AAV5B3W9</accession>
<proteinExistence type="predicted"/>
<dbReference type="SUPFAM" id="SSF56300">
    <property type="entry name" value="Metallo-dependent phosphatases"/>
    <property type="match status" value="1"/>
</dbReference>
<comment type="caution">
    <text evidence="2">The sequence shown here is derived from an EMBL/GenBank/DDBJ whole genome shotgun (WGS) entry which is preliminary data.</text>
</comment>
<dbReference type="GO" id="GO:0110154">
    <property type="term" value="P:RNA decapping"/>
    <property type="evidence" value="ECO:0007669"/>
    <property type="project" value="TreeGrafter"/>
</dbReference>
<dbReference type="Pfam" id="PF00149">
    <property type="entry name" value="Metallophos"/>
    <property type="match status" value="1"/>
</dbReference>
<dbReference type="GO" id="GO:0005737">
    <property type="term" value="C:cytoplasm"/>
    <property type="evidence" value="ECO:0007669"/>
    <property type="project" value="TreeGrafter"/>
</dbReference>
<dbReference type="Proteomes" id="UP001055025">
    <property type="component" value="Unassembled WGS sequence"/>
</dbReference>
<sequence length="258" mass="27728">MAVYVLSDVHGHLRALDGALAQASPADDDRVYVLGDMVDRGPDPMGVIRLLRGLPNATVLAGNHEQLMLSCVGNPDDRAAWDLWMRNGGTTTAQGLMALVPEAYEHTVSWVRRLPLFDVVTAGGRPWVLVHAGIVDPAPPEGGVWDERSLFSMLLDQRPDDLLWVRSGFWDRPTGLVSEEGPSPVVVAGHTPSTYLPYVTDAMDGPVADDDGRGVMVWVGGDKLDVDCAAAGGHPEGQVGIVRLDDGATFYEPVREGE</sequence>
<evidence type="ECO:0000259" key="1">
    <source>
        <dbReference type="Pfam" id="PF00149"/>
    </source>
</evidence>
<dbReference type="PANTHER" id="PTHR42850:SF4">
    <property type="entry name" value="ZINC-DEPENDENT ENDOPOLYPHOSPHATASE"/>
    <property type="match status" value="1"/>
</dbReference>
<dbReference type="EMBL" id="BQKC01000001">
    <property type="protein sequence ID" value="GJM55543.1"/>
    <property type="molecule type" value="Genomic_DNA"/>
</dbReference>
<reference evidence="2" key="1">
    <citation type="journal article" date="2022" name="Int. J. Syst. Evol. Microbiol.">
        <title>Granulimonas faecalis gen. nov., sp. nov., and Leptogranulimonas caecicola gen. nov., sp. nov., novel lactate-producing Atopobiaceae bacteria isolated from mouse intestines, and an emended description of the family Atopobiaceae.</title>
        <authorList>
            <person name="Morinaga K."/>
            <person name="Kusada H."/>
            <person name="Sakamoto S."/>
            <person name="Murakami T."/>
            <person name="Toyoda A."/>
            <person name="Mori H."/>
            <person name="Meng X.Y."/>
            <person name="Takashino M."/>
            <person name="Murotomi K."/>
            <person name="Tamaki H."/>
        </authorList>
    </citation>
    <scope>NUCLEOTIDE SEQUENCE</scope>
    <source>
        <strain evidence="2">OPF53</strain>
    </source>
</reference>
<dbReference type="InterPro" id="IPR029052">
    <property type="entry name" value="Metallo-depent_PP-like"/>
</dbReference>
<feature type="domain" description="Calcineurin-like phosphoesterase" evidence="1">
    <location>
        <begin position="1"/>
        <end position="210"/>
    </location>
</feature>